<accession>A0A9P5Q8V3</accession>
<proteinExistence type="predicted"/>
<dbReference type="OrthoDB" id="2430343at2759"/>
<dbReference type="Proteomes" id="UP000772434">
    <property type="component" value="Unassembled WGS sequence"/>
</dbReference>
<comment type="caution">
    <text evidence="2">The sequence shown here is derived from an EMBL/GenBank/DDBJ whole genome shotgun (WGS) entry which is preliminary data.</text>
</comment>
<feature type="compositionally biased region" description="Basic and acidic residues" evidence="1">
    <location>
        <begin position="59"/>
        <end position="69"/>
    </location>
</feature>
<sequence length="135" mass="15744">MASNPPLVFHEYKHQYPTRNNNDRHERHRRPPIPDLRFEISYLRSIQPYIHFRSLKPAQKPEGKGERKVKQGSGKTEPANIEWGHVLWITLRDQVMSPLFQGALWALVSFYLTPYSARLAHTLSSPLSQMRKLAS</sequence>
<dbReference type="PANTHER" id="PTHR38699">
    <property type="entry name" value="CHROMOSOME 1, WHOLE GENOME SHOTGUN SEQUENCE"/>
    <property type="match status" value="1"/>
</dbReference>
<dbReference type="InterPro" id="IPR013898">
    <property type="entry name" value="Atg43"/>
</dbReference>
<dbReference type="Pfam" id="PF08589">
    <property type="entry name" value="ATG43"/>
    <property type="match status" value="1"/>
</dbReference>
<dbReference type="GO" id="GO:0000423">
    <property type="term" value="P:mitophagy"/>
    <property type="evidence" value="ECO:0007669"/>
    <property type="project" value="InterPro"/>
</dbReference>
<reference evidence="2" key="1">
    <citation type="submission" date="2020-11" db="EMBL/GenBank/DDBJ databases">
        <authorList>
            <consortium name="DOE Joint Genome Institute"/>
            <person name="Ahrendt S."/>
            <person name="Riley R."/>
            <person name="Andreopoulos W."/>
            <person name="Labutti K."/>
            <person name="Pangilinan J."/>
            <person name="Ruiz-Duenas F.J."/>
            <person name="Barrasa J.M."/>
            <person name="Sanchez-Garcia M."/>
            <person name="Camarero S."/>
            <person name="Miyauchi S."/>
            <person name="Serrano A."/>
            <person name="Linde D."/>
            <person name="Babiker R."/>
            <person name="Drula E."/>
            <person name="Ayuso-Fernandez I."/>
            <person name="Pacheco R."/>
            <person name="Padilla G."/>
            <person name="Ferreira P."/>
            <person name="Barriuso J."/>
            <person name="Kellner H."/>
            <person name="Castanera R."/>
            <person name="Alfaro M."/>
            <person name="Ramirez L."/>
            <person name="Pisabarro A.G."/>
            <person name="Kuo A."/>
            <person name="Tritt A."/>
            <person name="Lipzen A."/>
            <person name="He G."/>
            <person name="Yan M."/>
            <person name="Ng V."/>
            <person name="Cullen D."/>
            <person name="Martin F."/>
            <person name="Rosso M.-N."/>
            <person name="Henrissat B."/>
            <person name="Hibbett D."/>
            <person name="Martinez A.T."/>
            <person name="Grigoriev I.V."/>
        </authorList>
    </citation>
    <scope>NUCLEOTIDE SEQUENCE</scope>
    <source>
        <strain evidence="2">AH 40177</strain>
    </source>
</reference>
<dbReference type="AlphaFoldDB" id="A0A9P5Q8V3"/>
<gene>
    <name evidence="2" type="ORF">BDP27DRAFT_1254657</name>
</gene>
<dbReference type="EMBL" id="JADNRY010000005">
    <property type="protein sequence ID" value="KAF9076807.1"/>
    <property type="molecule type" value="Genomic_DNA"/>
</dbReference>
<feature type="region of interest" description="Disordered" evidence="1">
    <location>
        <begin position="56"/>
        <end position="77"/>
    </location>
</feature>
<dbReference type="PANTHER" id="PTHR38699:SF1">
    <property type="entry name" value="MITOPHAGY RECEPTOR ATG43"/>
    <property type="match status" value="1"/>
</dbReference>
<dbReference type="GO" id="GO:0140580">
    <property type="term" value="F:mitochondrion autophagosome adaptor activity"/>
    <property type="evidence" value="ECO:0007669"/>
    <property type="project" value="InterPro"/>
</dbReference>
<evidence type="ECO:0000313" key="3">
    <source>
        <dbReference type="Proteomes" id="UP000772434"/>
    </source>
</evidence>
<name>A0A9P5Q8V3_9AGAR</name>
<organism evidence="2 3">
    <name type="scientific">Rhodocollybia butyracea</name>
    <dbReference type="NCBI Taxonomy" id="206335"/>
    <lineage>
        <taxon>Eukaryota</taxon>
        <taxon>Fungi</taxon>
        <taxon>Dikarya</taxon>
        <taxon>Basidiomycota</taxon>
        <taxon>Agaricomycotina</taxon>
        <taxon>Agaricomycetes</taxon>
        <taxon>Agaricomycetidae</taxon>
        <taxon>Agaricales</taxon>
        <taxon>Marasmiineae</taxon>
        <taxon>Omphalotaceae</taxon>
        <taxon>Rhodocollybia</taxon>
    </lineage>
</organism>
<evidence type="ECO:0000256" key="1">
    <source>
        <dbReference type="SAM" id="MobiDB-lite"/>
    </source>
</evidence>
<evidence type="ECO:0000313" key="2">
    <source>
        <dbReference type="EMBL" id="KAF9076807.1"/>
    </source>
</evidence>
<keyword evidence="3" id="KW-1185">Reference proteome</keyword>
<protein>
    <submittedName>
        <fullName evidence="2">Uncharacterized protein</fullName>
    </submittedName>
</protein>